<feature type="compositionally biased region" description="Polar residues" evidence="1">
    <location>
        <begin position="84"/>
        <end position="93"/>
    </location>
</feature>
<comment type="caution">
    <text evidence="2">The sequence shown here is derived from an EMBL/GenBank/DDBJ whole genome shotgun (WGS) entry which is preliminary data.</text>
</comment>
<feature type="compositionally biased region" description="Basic and acidic residues" evidence="1">
    <location>
        <begin position="1"/>
        <end position="29"/>
    </location>
</feature>
<dbReference type="PANTHER" id="PTHR35351:SF2">
    <property type="entry name" value="GERMINAL CENTER-ASSOCIATED SIGNALING AND MOTILITY PROTEIN"/>
    <property type="match status" value="1"/>
</dbReference>
<feature type="region of interest" description="Disordered" evidence="1">
    <location>
        <begin position="1"/>
        <end position="33"/>
    </location>
</feature>
<feature type="region of interest" description="Disordered" evidence="1">
    <location>
        <begin position="77"/>
        <end position="101"/>
    </location>
</feature>
<sequence>MGNLLPREDRPLVAAEHSRDTLEPEKSKPQTENIQPHSCHFILSSEFLFLRCSDCHIAEACFCLPWKKIHIFEARQDSRKQNEETSSAPIQQENGDHGSSEDLCYTLINHSVLGKRPSGISAEESYENVSLEAERPRASLGGTETEYSLLRVPSTPKHPSSPEDEYELLMPNRIFPHSLKQPHPLAPPSQAQFSHF</sequence>
<dbReference type="InterPro" id="IPR031364">
    <property type="entry name" value="GC_assoc_lym"/>
</dbReference>
<keyword evidence="3" id="KW-1185">Reference proteome</keyword>
<dbReference type="PANTHER" id="PTHR35351">
    <property type="entry name" value="GERMINAL CENTER-ASSOCIATED SIGNALING AND MOTILITY-LIKE PROTEIN"/>
    <property type="match status" value="1"/>
</dbReference>
<dbReference type="AlphaFoldDB" id="A0A6B0QY23"/>
<dbReference type="GO" id="GO:2000402">
    <property type="term" value="P:negative regulation of lymphocyte migration"/>
    <property type="evidence" value="ECO:0007669"/>
    <property type="project" value="TreeGrafter"/>
</dbReference>
<evidence type="ECO:0008006" key="4">
    <source>
        <dbReference type="Google" id="ProtNLM"/>
    </source>
</evidence>
<dbReference type="GO" id="GO:0050855">
    <property type="term" value="P:regulation of B cell receptor signaling pathway"/>
    <property type="evidence" value="ECO:0007669"/>
    <property type="project" value="InterPro"/>
</dbReference>
<evidence type="ECO:0000313" key="2">
    <source>
        <dbReference type="EMBL" id="MXQ81196.1"/>
    </source>
</evidence>
<dbReference type="EMBL" id="VBQZ03000006">
    <property type="protein sequence ID" value="MXQ81196.1"/>
    <property type="molecule type" value="Genomic_DNA"/>
</dbReference>
<gene>
    <name evidence="2" type="ORF">E5288_WYG012646</name>
</gene>
<organism evidence="2 3">
    <name type="scientific">Bos mutus</name>
    <name type="common">wild yak</name>
    <dbReference type="NCBI Taxonomy" id="72004"/>
    <lineage>
        <taxon>Eukaryota</taxon>
        <taxon>Metazoa</taxon>
        <taxon>Chordata</taxon>
        <taxon>Craniata</taxon>
        <taxon>Vertebrata</taxon>
        <taxon>Euteleostomi</taxon>
        <taxon>Mammalia</taxon>
        <taxon>Eutheria</taxon>
        <taxon>Laurasiatheria</taxon>
        <taxon>Artiodactyla</taxon>
        <taxon>Ruminantia</taxon>
        <taxon>Pecora</taxon>
        <taxon>Bovidae</taxon>
        <taxon>Bovinae</taxon>
        <taxon>Bos</taxon>
    </lineage>
</organism>
<dbReference type="Proteomes" id="UP000322234">
    <property type="component" value="Unassembled WGS sequence"/>
</dbReference>
<evidence type="ECO:0000256" key="1">
    <source>
        <dbReference type="SAM" id="MobiDB-lite"/>
    </source>
</evidence>
<evidence type="ECO:0000313" key="3">
    <source>
        <dbReference type="Proteomes" id="UP000322234"/>
    </source>
</evidence>
<reference evidence="2" key="1">
    <citation type="submission" date="2019-10" db="EMBL/GenBank/DDBJ databases">
        <title>The sequence and de novo assembly of the wild yak genome.</title>
        <authorList>
            <person name="Liu Y."/>
        </authorList>
    </citation>
    <scope>NUCLEOTIDE SEQUENCE [LARGE SCALE GENOMIC DNA]</scope>
    <source>
        <strain evidence="2">WY2019</strain>
    </source>
</reference>
<protein>
    <recommendedName>
        <fullName evidence="4">Germinal center-associated signaling and motility protein</fullName>
    </recommendedName>
</protein>
<feature type="region of interest" description="Disordered" evidence="1">
    <location>
        <begin position="177"/>
        <end position="196"/>
    </location>
</feature>
<proteinExistence type="predicted"/>
<name>A0A6B0QY23_9CETA</name>
<dbReference type="Pfam" id="PF15666">
    <property type="entry name" value="HGAL"/>
    <property type="match status" value="1"/>
</dbReference>
<accession>A0A6B0QY23</accession>